<keyword evidence="2" id="KW-1003">Cell membrane</keyword>
<reference evidence="13" key="1">
    <citation type="submission" date="2017-09" db="EMBL/GenBank/DDBJ databases">
        <title>The Reconstruction of 2,631 Draft Metagenome-Assembled Genomes from the Global Oceans.</title>
        <authorList>
            <person name="Tully B.J."/>
            <person name="Graham E.D."/>
            <person name="Heidelberg J.F."/>
        </authorList>
    </citation>
    <scope>NUCLEOTIDE SEQUENCE [LARGE SCALE GENOMIC DNA]</scope>
</reference>
<evidence type="ECO:0000313" key="12">
    <source>
        <dbReference type="EMBL" id="MAH63838.1"/>
    </source>
</evidence>
<gene>
    <name evidence="12" type="primary">modC</name>
    <name evidence="12" type="ORF">CMN54_10425</name>
</gene>
<accession>A0A2D6YKV6</accession>
<dbReference type="PROSITE" id="PS00211">
    <property type="entry name" value="ABC_TRANSPORTER_1"/>
    <property type="match status" value="1"/>
</dbReference>
<dbReference type="InterPro" id="IPR003439">
    <property type="entry name" value="ABC_transporter-like_ATP-bd"/>
</dbReference>
<comment type="caution">
    <text evidence="12">The sequence shown here is derived from an EMBL/GenBank/DDBJ whole genome shotgun (WGS) entry which is preliminary data.</text>
</comment>
<dbReference type="PANTHER" id="PTHR43514:SF10">
    <property type="entry name" value="MOLYBDENUM IMPORT ATP-BINDING PROTEIN MODC 2"/>
    <property type="match status" value="1"/>
</dbReference>
<evidence type="ECO:0000256" key="2">
    <source>
        <dbReference type="ARBA" id="ARBA00022475"/>
    </source>
</evidence>
<dbReference type="SMART" id="SM00382">
    <property type="entry name" value="AAA"/>
    <property type="match status" value="1"/>
</dbReference>
<dbReference type="GO" id="GO:0016020">
    <property type="term" value="C:membrane"/>
    <property type="evidence" value="ECO:0007669"/>
    <property type="project" value="InterPro"/>
</dbReference>
<keyword evidence="5" id="KW-0547">Nucleotide-binding</keyword>
<dbReference type="EMBL" id="NZEX01000117">
    <property type="protein sequence ID" value="MAH63838.1"/>
    <property type="molecule type" value="Genomic_DNA"/>
</dbReference>
<keyword evidence="7" id="KW-1278">Translocase</keyword>
<dbReference type="InterPro" id="IPR004606">
    <property type="entry name" value="Mop_domain"/>
</dbReference>
<evidence type="ECO:0000256" key="4">
    <source>
        <dbReference type="ARBA" id="ARBA00022519"/>
    </source>
</evidence>
<dbReference type="InterPro" id="IPR011868">
    <property type="entry name" value="ModC_ABC_ATP-bd"/>
</dbReference>
<sequence length="368" mass="40642">MSRFEAKFKGRLGNFLVDVSFTIPHTGITALFGPSGCGKTTILRCIAGLTQLEGNLVVDGKSWQDSSNFLPTHRRPIGYVFQDANLFPHLSVRKNLEYGLKRIQIPRKNQLWEEITEMLGLEALLDREPSKLSGGEKQRVAIGRALLSAPEIILMDEPLSALDHFSRMEILPYLQRLHLDLKVPIVYVSHDLHEVEQLADWMILLERGHVIAQGSISSLLANPQLPLVGLPEAAVILEGGMQFFDSTYCLSLIAVNGGFLTLSQDLGVIGSRHRLRILAREVGIAKSWRDGDASFLNVLSAIIMDIQPFGEQQATVFLRLGKKAHGDALLARITRKSCDVLQLKKGDEVKALIKSVGLVSIPTVNQDG</sequence>
<protein>
    <submittedName>
        <fullName evidence="12">Molybdenum ABC transporter ATP-binding protein</fullName>
    </submittedName>
</protein>
<evidence type="ECO:0000256" key="5">
    <source>
        <dbReference type="ARBA" id="ARBA00022741"/>
    </source>
</evidence>
<evidence type="ECO:0000259" key="10">
    <source>
        <dbReference type="PROSITE" id="PS50893"/>
    </source>
</evidence>
<dbReference type="GO" id="GO:0016887">
    <property type="term" value="F:ATP hydrolysis activity"/>
    <property type="evidence" value="ECO:0007669"/>
    <property type="project" value="InterPro"/>
</dbReference>
<dbReference type="PANTHER" id="PTHR43514">
    <property type="entry name" value="ABC TRANSPORTER I FAMILY MEMBER 10"/>
    <property type="match status" value="1"/>
</dbReference>
<dbReference type="GO" id="GO:0005524">
    <property type="term" value="F:ATP binding"/>
    <property type="evidence" value="ECO:0007669"/>
    <property type="project" value="UniProtKB-KW"/>
</dbReference>
<dbReference type="Gene3D" id="2.40.50.100">
    <property type="match status" value="1"/>
</dbReference>
<dbReference type="InterPro" id="IPR003593">
    <property type="entry name" value="AAA+_ATPase"/>
</dbReference>
<feature type="domain" description="ABC transporter" evidence="10">
    <location>
        <begin position="1"/>
        <end position="232"/>
    </location>
</feature>
<evidence type="ECO:0000256" key="1">
    <source>
        <dbReference type="ARBA" id="ARBA00022448"/>
    </source>
</evidence>
<dbReference type="PROSITE" id="PS51866">
    <property type="entry name" value="MOP"/>
    <property type="match status" value="1"/>
</dbReference>
<dbReference type="InterPro" id="IPR008995">
    <property type="entry name" value="Mo/tungstate-bd_C_term_dom"/>
</dbReference>
<dbReference type="InterPro" id="IPR027417">
    <property type="entry name" value="P-loop_NTPase"/>
</dbReference>
<dbReference type="NCBIfam" id="TIGR02142">
    <property type="entry name" value="modC_ABC"/>
    <property type="match status" value="1"/>
</dbReference>
<dbReference type="InterPro" id="IPR050334">
    <property type="entry name" value="Molybdenum_import_ModC"/>
</dbReference>
<name>A0A2D6YKV6_9DELT</name>
<dbReference type="Pfam" id="PF00005">
    <property type="entry name" value="ABC_tran"/>
    <property type="match status" value="1"/>
</dbReference>
<keyword evidence="4" id="KW-0997">Cell inner membrane</keyword>
<feature type="domain" description="Mop" evidence="11">
    <location>
        <begin position="292"/>
        <end position="362"/>
    </location>
</feature>
<evidence type="ECO:0000256" key="7">
    <source>
        <dbReference type="ARBA" id="ARBA00022967"/>
    </source>
</evidence>
<dbReference type="Gene3D" id="3.40.50.300">
    <property type="entry name" value="P-loop containing nucleotide triphosphate hydrolases"/>
    <property type="match status" value="1"/>
</dbReference>
<keyword evidence="6 12" id="KW-0067">ATP-binding</keyword>
<keyword evidence="8" id="KW-0472">Membrane</keyword>
<evidence type="ECO:0000256" key="6">
    <source>
        <dbReference type="ARBA" id="ARBA00022840"/>
    </source>
</evidence>
<keyword evidence="1" id="KW-0813">Transport</keyword>
<dbReference type="SUPFAM" id="SSF52540">
    <property type="entry name" value="P-loop containing nucleoside triphosphate hydrolases"/>
    <property type="match status" value="1"/>
</dbReference>
<dbReference type="Pfam" id="PF03459">
    <property type="entry name" value="TOBE"/>
    <property type="match status" value="1"/>
</dbReference>
<evidence type="ECO:0000313" key="13">
    <source>
        <dbReference type="Proteomes" id="UP000226525"/>
    </source>
</evidence>
<proteinExistence type="predicted"/>
<dbReference type="Proteomes" id="UP000226525">
    <property type="component" value="Unassembled WGS sequence"/>
</dbReference>
<dbReference type="PROSITE" id="PS50893">
    <property type="entry name" value="ABC_TRANSPORTER_2"/>
    <property type="match status" value="1"/>
</dbReference>
<evidence type="ECO:0000256" key="9">
    <source>
        <dbReference type="PROSITE-ProRule" id="PRU01213"/>
    </source>
</evidence>
<evidence type="ECO:0000259" key="11">
    <source>
        <dbReference type="PROSITE" id="PS51866"/>
    </source>
</evidence>
<dbReference type="GO" id="GO:0140359">
    <property type="term" value="F:ABC-type transporter activity"/>
    <property type="evidence" value="ECO:0007669"/>
    <property type="project" value="InterPro"/>
</dbReference>
<keyword evidence="3 9" id="KW-0500">Molybdenum</keyword>
<dbReference type="AlphaFoldDB" id="A0A2D6YKV6"/>
<organism evidence="12 13">
    <name type="scientific">SAR324 cluster bacterium</name>
    <dbReference type="NCBI Taxonomy" id="2024889"/>
    <lineage>
        <taxon>Bacteria</taxon>
        <taxon>Deltaproteobacteria</taxon>
        <taxon>SAR324 cluster</taxon>
    </lineage>
</organism>
<dbReference type="GO" id="GO:0015098">
    <property type="term" value="F:molybdate ion transmembrane transporter activity"/>
    <property type="evidence" value="ECO:0007669"/>
    <property type="project" value="InterPro"/>
</dbReference>
<dbReference type="InterPro" id="IPR005116">
    <property type="entry name" value="Transp-assoc_OB_typ1"/>
</dbReference>
<evidence type="ECO:0000256" key="3">
    <source>
        <dbReference type="ARBA" id="ARBA00022505"/>
    </source>
</evidence>
<evidence type="ECO:0000256" key="8">
    <source>
        <dbReference type="ARBA" id="ARBA00023136"/>
    </source>
</evidence>
<dbReference type="SUPFAM" id="SSF50331">
    <property type="entry name" value="MOP-like"/>
    <property type="match status" value="1"/>
</dbReference>
<dbReference type="InterPro" id="IPR017871">
    <property type="entry name" value="ABC_transporter-like_CS"/>
</dbReference>